<evidence type="ECO:0000313" key="2">
    <source>
        <dbReference type="Proteomes" id="UP001549291"/>
    </source>
</evidence>
<name>A0ABV2RX65_BRAJP</name>
<dbReference type="EMBL" id="JBEPTQ010000002">
    <property type="protein sequence ID" value="MET4721535.1"/>
    <property type="molecule type" value="Genomic_DNA"/>
</dbReference>
<protein>
    <submittedName>
        <fullName evidence="1">Uncharacterized protein</fullName>
    </submittedName>
</protein>
<evidence type="ECO:0000313" key="1">
    <source>
        <dbReference type="EMBL" id="MET4721535.1"/>
    </source>
</evidence>
<accession>A0ABV2RX65</accession>
<comment type="caution">
    <text evidence="1">The sequence shown here is derived from an EMBL/GenBank/DDBJ whole genome shotgun (WGS) entry which is preliminary data.</text>
</comment>
<gene>
    <name evidence="1" type="ORF">ABIF63_005641</name>
</gene>
<proteinExistence type="predicted"/>
<reference evidence="1 2" key="1">
    <citation type="submission" date="2024-06" db="EMBL/GenBank/DDBJ databases">
        <title>Genomic Encyclopedia of Type Strains, Phase V (KMG-V): Genome sequencing to study the core and pangenomes of soil and plant-associated prokaryotes.</title>
        <authorList>
            <person name="Whitman W."/>
        </authorList>
    </citation>
    <scope>NUCLEOTIDE SEQUENCE [LARGE SCALE GENOMIC DNA]</scope>
    <source>
        <strain evidence="1 2">USDA 160</strain>
    </source>
</reference>
<dbReference type="Proteomes" id="UP001549291">
    <property type="component" value="Unassembled WGS sequence"/>
</dbReference>
<sequence>MERSAIRGGVQWSALVPDFASLDPGDGSETLASAYQPAPAHRLPNTGGFVFTADQPKKWCLPDQVCTTPLQMLHLKLPVWASLCSSRVAV</sequence>
<organism evidence="1 2">
    <name type="scientific">Bradyrhizobium japonicum</name>
    <dbReference type="NCBI Taxonomy" id="375"/>
    <lineage>
        <taxon>Bacteria</taxon>
        <taxon>Pseudomonadati</taxon>
        <taxon>Pseudomonadota</taxon>
        <taxon>Alphaproteobacteria</taxon>
        <taxon>Hyphomicrobiales</taxon>
        <taxon>Nitrobacteraceae</taxon>
        <taxon>Bradyrhizobium</taxon>
    </lineage>
</organism>
<keyword evidence="2" id="KW-1185">Reference proteome</keyword>